<evidence type="ECO:0000256" key="1">
    <source>
        <dbReference type="SAM" id="MobiDB-lite"/>
    </source>
</evidence>
<comment type="caution">
    <text evidence="2">The sequence shown here is derived from an EMBL/GenBank/DDBJ whole genome shotgun (WGS) entry which is preliminary data.</text>
</comment>
<accession>A0ABT0I829</accession>
<protein>
    <recommendedName>
        <fullName evidence="4">L,D-transpeptidase</fullName>
    </recommendedName>
</protein>
<dbReference type="EMBL" id="JALPTH010000006">
    <property type="protein sequence ID" value="MCK8677482.1"/>
    <property type="molecule type" value="Genomic_DNA"/>
</dbReference>
<evidence type="ECO:0000313" key="2">
    <source>
        <dbReference type="EMBL" id="MCK8677482.1"/>
    </source>
</evidence>
<evidence type="ECO:0000313" key="3">
    <source>
        <dbReference type="Proteomes" id="UP001522868"/>
    </source>
</evidence>
<feature type="region of interest" description="Disordered" evidence="1">
    <location>
        <begin position="35"/>
        <end position="75"/>
    </location>
</feature>
<dbReference type="RefSeq" id="WP_248632701.1">
    <property type="nucleotide sequence ID" value="NZ_JALPTH010000006.1"/>
</dbReference>
<sequence>MHARRRTPTWAWVSVLTAAALVVVAVLAVQARGKVPEGGVASAKPASSPSASPGGSPAPRPTPKQDALPDGSGEGRRVVYSLGRQRVWLVGENELPLRSFAVWPGGVAPAEGDHKVSTRRASGNGSDGVPVEHVVYFANTEGVWVAFSHAADGASPTSSPEVRGGAVRTRESDGEALWEFAATGTPVRVVG</sequence>
<reference evidence="2 3" key="1">
    <citation type="submission" date="2022-04" db="EMBL/GenBank/DDBJ databases">
        <title>Streptomyces sp. nov. LCR6-01 isolated from Lichen of Dirinaria sp.</title>
        <authorList>
            <person name="Kanchanasin P."/>
            <person name="Tanasupawat S."/>
            <person name="Phongsopitanun W."/>
        </authorList>
    </citation>
    <scope>NUCLEOTIDE SEQUENCE [LARGE SCALE GENOMIC DNA]</scope>
    <source>
        <strain evidence="2 3">LCR6-01</strain>
    </source>
</reference>
<evidence type="ECO:0008006" key="4">
    <source>
        <dbReference type="Google" id="ProtNLM"/>
    </source>
</evidence>
<name>A0ABT0I829_9ACTN</name>
<proteinExistence type="predicted"/>
<dbReference type="Proteomes" id="UP001522868">
    <property type="component" value="Unassembled WGS sequence"/>
</dbReference>
<feature type="compositionally biased region" description="Low complexity" evidence="1">
    <location>
        <begin position="38"/>
        <end position="55"/>
    </location>
</feature>
<keyword evidence="3" id="KW-1185">Reference proteome</keyword>
<gene>
    <name evidence="2" type="ORF">M1O15_08780</name>
</gene>
<organism evidence="2 3">
    <name type="scientific">Streptomyces lichenis</name>
    <dbReference type="NCBI Taxonomy" id="2306967"/>
    <lineage>
        <taxon>Bacteria</taxon>
        <taxon>Bacillati</taxon>
        <taxon>Actinomycetota</taxon>
        <taxon>Actinomycetes</taxon>
        <taxon>Kitasatosporales</taxon>
        <taxon>Streptomycetaceae</taxon>
        <taxon>Streptomyces</taxon>
    </lineage>
</organism>